<reference evidence="2" key="2">
    <citation type="submission" date="2020-04" db="EMBL/GenBank/DDBJ databases">
        <authorList>
            <consortium name="NCBI Genome Project"/>
        </authorList>
    </citation>
    <scope>NUCLEOTIDE SEQUENCE</scope>
    <source>
        <strain evidence="2">CBS 342.82</strain>
    </source>
</reference>
<keyword evidence="1" id="KW-1185">Reference proteome</keyword>
<gene>
    <name evidence="2" type="ORF">K489DRAFT_147407</name>
</gene>
<proteinExistence type="predicted"/>
<evidence type="ECO:0000313" key="1">
    <source>
        <dbReference type="Proteomes" id="UP000504637"/>
    </source>
</evidence>
<dbReference type="AlphaFoldDB" id="A0A6J3MBN6"/>
<sequence>MQTFMKSPSISLSTVALAPFVVHSCPGWQPLIPRKDMTHTSEWLFCFAPTFEKPASSQCCRHSFKSVTNKERLSLFIRRSFLLSTSPSFHLFLCPWIRSTLPVVRGYTEAWHAAFEGRFDSSLAHPSLHKDEYRRPRSAVIIMAHVYACRKKGLFLVLCHHCHATMA</sequence>
<evidence type="ECO:0000313" key="2">
    <source>
        <dbReference type="RefSeq" id="XP_033462075.1"/>
    </source>
</evidence>
<dbReference type="Proteomes" id="UP000504637">
    <property type="component" value="Unplaced"/>
</dbReference>
<name>A0A6J3MBN6_9PEZI</name>
<dbReference type="RefSeq" id="XP_033462075.1">
    <property type="nucleotide sequence ID" value="XM_033599194.1"/>
</dbReference>
<dbReference type="GeneID" id="54356993"/>
<reference evidence="2" key="3">
    <citation type="submission" date="2025-08" db="UniProtKB">
        <authorList>
            <consortium name="RefSeq"/>
        </authorList>
    </citation>
    <scope>IDENTIFICATION</scope>
    <source>
        <strain evidence="2">CBS 342.82</strain>
    </source>
</reference>
<organism evidence="2">
    <name type="scientific">Dissoconium aciculare CBS 342.82</name>
    <dbReference type="NCBI Taxonomy" id="1314786"/>
    <lineage>
        <taxon>Eukaryota</taxon>
        <taxon>Fungi</taxon>
        <taxon>Dikarya</taxon>
        <taxon>Ascomycota</taxon>
        <taxon>Pezizomycotina</taxon>
        <taxon>Dothideomycetes</taxon>
        <taxon>Dothideomycetidae</taxon>
        <taxon>Mycosphaerellales</taxon>
        <taxon>Dissoconiaceae</taxon>
        <taxon>Dissoconium</taxon>
    </lineage>
</organism>
<reference evidence="2" key="1">
    <citation type="submission" date="2020-01" db="EMBL/GenBank/DDBJ databases">
        <authorList>
            <consortium name="DOE Joint Genome Institute"/>
            <person name="Haridas S."/>
            <person name="Albert R."/>
            <person name="Binder M."/>
            <person name="Bloem J."/>
            <person name="Labutti K."/>
            <person name="Salamov A."/>
            <person name="Andreopoulos B."/>
            <person name="Baker S.E."/>
            <person name="Barry K."/>
            <person name="Bills G."/>
            <person name="Bluhm B.H."/>
            <person name="Cannon C."/>
            <person name="Castanera R."/>
            <person name="Culley D.E."/>
            <person name="Daum C."/>
            <person name="Ezra D."/>
            <person name="Gonzalez J.B."/>
            <person name="Henrissat B."/>
            <person name="Kuo A."/>
            <person name="Liang C."/>
            <person name="Lipzen A."/>
            <person name="Lutzoni F."/>
            <person name="Magnuson J."/>
            <person name="Mondo S."/>
            <person name="Nolan M."/>
            <person name="Ohm R."/>
            <person name="Pangilinan J."/>
            <person name="Park H.-J."/>
            <person name="Ramirez L."/>
            <person name="Alfaro M."/>
            <person name="Sun H."/>
            <person name="Tritt A."/>
            <person name="Yoshinaga Y."/>
            <person name="Zwiers L.-H."/>
            <person name="Turgeon B.G."/>
            <person name="Goodwin S.B."/>
            <person name="Spatafora J.W."/>
            <person name="Crous P.W."/>
            <person name="Grigoriev I.V."/>
        </authorList>
    </citation>
    <scope>NUCLEOTIDE SEQUENCE</scope>
    <source>
        <strain evidence="2">CBS 342.82</strain>
    </source>
</reference>
<accession>A0A6J3MBN6</accession>
<protein>
    <submittedName>
        <fullName evidence="2">Uncharacterized protein</fullName>
    </submittedName>
</protein>